<dbReference type="RefSeq" id="WP_096526381.1">
    <property type="nucleotide sequence ID" value="NZ_AP014836.1"/>
</dbReference>
<dbReference type="Pfam" id="PF01494">
    <property type="entry name" value="FAD_binding_3"/>
    <property type="match status" value="1"/>
</dbReference>
<organism evidence="10 11">
    <name type="scientific">Candidatus Nitrosoglobus terrae</name>
    <dbReference type="NCBI Taxonomy" id="1630141"/>
    <lineage>
        <taxon>Bacteria</taxon>
        <taxon>Pseudomonadati</taxon>
        <taxon>Pseudomonadota</taxon>
        <taxon>Gammaproteobacteria</taxon>
        <taxon>Chromatiales</taxon>
        <taxon>Chromatiaceae</taxon>
        <taxon>Candidatus Nitrosoglobus</taxon>
    </lineage>
</organism>
<dbReference type="PANTHER" id="PTHR43876:SF8">
    <property type="entry name" value="2-OCTAPRENYL-6-METHOXYPHENOL HYDROXYLASE"/>
    <property type="match status" value="1"/>
</dbReference>
<evidence type="ECO:0000256" key="3">
    <source>
        <dbReference type="ARBA" id="ARBA00005349"/>
    </source>
</evidence>
<proteinExistence type="inferred from homology"/>
<evidence type="ECO:0000256" key="7">
    <source>
        <dbReference type="ARBA" id="ARBA00023033"/>
    </source>
</evidence>
<comment type="cofactor">
    <cofactor evidence="1">
        <name>FAD</name>
        <dbReference type="ChEBI" id="CHEBI:57692"/>
    </cofactor>
</comment>
<dbReference type="NCBIfam" id="TIGR01988">
    <property type="entry name" value="Ubi-OHases"/>
    <property type="match status" value="1"/>
</dbReference>
<keyword evidence="5" id="KW-0274">FAD</keyword>
<comment type="pathway">
    <text evidence="2">Cofactor biosynthesis; ubiquinone biosynthesis.</text>
</comment>
<gene>
    <name evidence="10" type="ORF">TAO_0392</name>
</gene>
<comment type="similarity">
    <text evidence="3">Belongs to the UbiH/COQ6 family.</text>
</comment>
<dbReference type="OrthoDB" id="9769565at2"/>
<evidence type="ECO:0000256" key="1">
    <source>
        <dbReference type="ARBA" id="ARBA00001974"/>
    </source>
</evidence>
<sequence>MSSSLDYDLLIAGGGLVGGSLALALAPRSLRIGIIEATPPTGTSEPPNADTDSRAIALAFSSRRILESIGCWSTIAPKAIPIHHIHISNRGHFGVTRLDTTQASLPALGYVVRMEVLTQAIYQQLKKFAQIEFIRPAKIINIINNAEKIQVQITSQTHIQTLSTQLLVVAEGGHSLTRQLLQIPVYQKDYGQTVITTNVATERSHQYTAFERFTDTGPLALLPLNEGYSNVVWTVKNAQAPYLTAVNDKIFLSLLQQRFGRRLGRLIRTSKRYAYPLQLLWAQQQITHRAVLIGNAAHNLHPVAGQGFNLGLRDVAALAEMIADAHKVGQDYGSLDALSTYTKWRYRDQCLVTKFTDSLIYLFSNDYPVLSQSRGLGLTALDLIPPLKQLLIRQATGLLGQQPRLTRGLAL</sequence>
<comment type="subunit">
    <text evidence="8">Component of the Ubi complex metabolon, which regroups five ubiquinone biosynthesis proteins (UbiE, UbiF, UbiG, UbiH and UbiI) and two accessory factors (UbiK and the lipid-binding protein UbiJ).</text>
</comment>
<dbReference type="KEGG" id="ntt:TAO_0392"/>
<dbReference type="Proteomes" id="UP000243679">
    <property type="component" value="Chromosome"/>
</dbReference>
<dbReference type="FunFam" id="3.50.50.60:FF:000021">
    <property type="entry name" value="Ubiquinone biosynthesis monooxygenase COQ6"/>
    <property type="match status" value="1"/>
</dbReference>
<dbReference type="InterPro" id="IPR051205">
    <property type="entry name" value="UbiH/COQ6_monooxygenase"/>
</dbReference>
<dbReference type="UniPathway" id="UPA00232"/>
<dbReference type="NCBIfam" id="NF004356">
    <property type="entry name" value="PRK05732.1"/>
    <property type="match status" value="1"/>
</dbReference>
<dbReference type="EMBL" id="AP014836">
    <property type="protein sequence ID" value="BAW79762.1"/>
    <property type="molecule type" value="Genomic_DNA"/>
</dbReference>
<evidence type="ECO:0000256" key="2">
    <source>
        <dbReference type="ARBA" id="ARBA00004749"/>
    </source>
</evidence>
<dbReference type="InterPro" id="IPR010971">
    <property type="entry name" value="UbiH/COQ6"/>
</dbReference>
<name>A0A1Q2SKY0_9GAMM</name>
<evidence type="ECO:0000313" key="10">
    <source>
        <dbReference type="EMBL" id="BAW79762.1"/>
    </source>
</evidence>
<dbReference type="InterPro" id="IPR036188">
    <property type="entry name" value="FAD/NAD-bd_sf"/>
</dbReference>
<reference evidence="10 11" key="1">
    <citation type="journal article" date="2017" name="ISME J.">
        <title>An acid-tolerant ammonia-oxidizing ?-proteobacterium from soil.</title>
        <authorList>
            <person name="Hayatsu M."/>
            <person name="Tago K."/>
            <person name="Uchiyama I."/>
            <person name="Toyoda A."/>
            <person name="Wang Y."/>
            <person name="Shimomura Y."/>
            <person name="Okubo T."/>
            <person name="Kurisu F."/>
            <person name="Hirono Y."/>
            <person name="Nonaka K."/>
            <person name="Akiyama H."/>
            <person name="Itoh T."/>
            <person name="Takami H."/>
        </authorList>
    </citation>
    <scope>NUCLEOTIDE SEQUENCE [LARGE SCALE GENOMIC DNA]</scope>
    <source>
        <strain evidence="10 11">TAO100</strain>
    </source>
</reference>
<dbReference type="GO" id="GO:0006744">
    <property type="term" value="P:ubiquinone biosynthetic process"/>
    <property type="evidence" value="ECO:0007669"/>
    <property type="project" value="UniProtKB-UniPathway"/>
</dbReference>
<keyword evidence="4" id="KW-0285">Flavoprotein</keyword>
<evidence type="ECO:0000256" key="4">
    <source>
        <dbReference type="ARBA" id="ARBA00022630"/>
    </source>
</evidence>
<dbReference type="PRINTS" id="PR00420">
    <property type="entry name" value="RNGMNOXGNASE"/>
</dbReference>
<feature type="domain" description="FAD-binding" evidence="9">
    <location>
        <begin position="7"/>
        <end position="343"/>
    </location>
</feature>
<evidence type="ECO:0000313" key="11">
    <source>
        <dbReference type="Proteomes" id="UP000243679"/>
    </source>
</evidence>
<dbReference type="GO" id="GO:0008681">
    <property type="term" value="F:2-octaprenyl-6-methoxyphenol hydroxylase activity"/>
    <property type="evidence" value="ECO:0007669"/>
    <property type="project" value="InterPro"/>
</dbReference>
<accession>A0A1Q2SKY0</accession>
<dbReference type="AlphaFoldDB" id="A0A1Q2SKY0"/>
<dbReference type="Gene3D" id="3.50.50.60">
    <property type="entry name" value="FAD/NAD(P)-binding domain"/>
    <property type="match status" value="2"/>
</dbReference>
<dbReference type="NCBIfam" id="TIGR01984">
    <property type="entry name" value="UbiH"/>
    <property type="match status" value="1"/>
</dbReference>
<dbReference type="SUPFAM" id="SSF51905">
    <property type="entry name" value="FAD/NAD(P)-binding domain"/>
    <property type="match status" value="1"/>
</dbReference>
<evidence type="ECO:0000256" key="8">
    <source>
        <dbReference type="ARBA" id="ARBA00065734"/>
    </source>
</evidence>
<dbReference type="PROSITE" id="PS01304">
    <property type="entry name" value="UBIH"/>
    <property type="match status" value="1"/>
</dbReference>
<keyword evidence="6" id="KW-0560">Oxidoreductase</keyword>
<keyword evidence="11" id="KW-1185">Reference proteome</keyword>
<evidence type="ECO:0000259" key="9">
    <source>
        <dbReference type="Pfam" id="PF01494"/>
    </source>
</evidence>
<dbReference type="InterPro" id="IPR002938">
    <property type="entry name" value="FAD-bd"/>
</dbReference>
<protein>
    <submittedName>
        <fullName evidence="10">2-polyprenyl-6-methoxyphenol 4-hydroxylase UbiH</fullName>
    </submittedName>
</protein>
<dbReference type="InterPro" id="IPR011295">
    <property type="entry name" value="UbiH"/>
</dbReference>
<dbReference type="GO" id="GO:0110142">
    <property type="term" value="C:ubiquinone biosynthesis complex"/>
    <property type="evidence" value="ECO:0007669"/>
    <property type="project" value="UniProtKB-ARBA"/>
</dbReference>
<keyword evidence="7" id="KW-0503">Monooxygenase</keyword>
<evidence type="ECO:0000256" key="5">
    <source>
        <dbReference type="ARBA" id="ARBA00022827"/>
    </source>
</evidence>
<dbReference type="GO" id="GO:0071949">
    <property type="term" value="F:FAD binding"/>
    <property type="evidence" value="ECO:0007669"/>
    <property type="project" value="InterPro"/>
</dbReference>
<dbReference type="PANTHER" id="PTHR43876">
    <property type="entry name" value="UBIQUINONE BIOSYNTHESIS MONOOXYGENASE COQ6, MITOCHONDRIAL"/>
    <property type="match status" value="1"/>
</dbReference>
<evidence type="ECO:0000256" key="6">
    <source>
        <dbReference type="ARBA" id="ARBA00023002"/>
    </source>
</evidence>
<dbReference type="InterPro" id="IPR018168">
    <property type="entry name" value="Ubi_Hdrlase_CS"/>
</dbReference>